<dbReference type="RefSeq" id="WP_129426136.1">
    <property type="nucleotide sequence ID" value="NZ_SDWV01000005.1"/>
</dbReference>
<feature type="coiled-coil region" evidence="1">
    <location>
        <begin position="53"/>
        <end position="94"/>
    </location>
</feature>
<proteinExistence type="predicted"/>
<keyword evidence="1" id="KW-0175">Coiled coil</keyword>
<dbReference type="EMBL" id="SDWV01000005">
    <property type="protein sequence ID" value="RYC13015.1"/>
    <property type="molecule type" value="Genomic_DNA"/>
</dbReference>
<sequence length="111" mass="13165">MTQDATDRSETDRLREEVAEARHHLLTVQDHIVGLEAENGRLHRDLTRVTMELRQQRKRTKNLLKQRDEARTRLLDVRTRLERNRARVAELEQRRPSVARRVARRVRGALG</sequence>
<reference evidence="2 3" key="1">
    <citation type="submission" date="2019-01" db="EMBL/GenBank/DDBJ databases">
        <title>Novel species of Nocardioides.</title>
        <authorList>
            <person name="Liu Q."/>
            <person name="X Y.-H."/>
        </authorList>
    </citation>
    <scope>NUCLEOTIDE SEQUENCE [LARGE SCALE GENOMIC DNA]</scope>
    <source>
        <strain evidence="2 3">HLT2-9</strain>
    </source>
</reference>
<dbReference type="OrthoDB" id="9791837at2"/>
<name>A0A4Q2T2T8_9ACTN</name>
<evidence type="ECO:0000313" key="2">
    <source>
        <dbReference type="EMBL" id="RYC13015.1"/>
    </source>
</evidence>
<dbReference type="Proteomes" id="UP000291101">
    <property type="component" value="Unassembled WGS sequence"/>
</dbReference>
<evidence type="ECO:0000313" key="3">
    <source>
        <dbReference type="Proteomes" id="UP000291101"/>
    </source>
</evidence>
<evidence type="ECO:0000256" key="1">
    <source>
        <dbReference type="SAM" id="Coils"/>
    </source>
</evidence>
<protein>
    <submittedName>
        <fullName evidence="2">Uncharacterized protein</fullName>
    </submittedName>
</protein>
<comment type="caution">
    <text evidence="2">The sequence shown here is derived from an EMBL/GenBank/DDBJ whole genome shotgun (WGS) entry which is preliminary data.</text>
</comment>
<organism evidence="2 3">
    <name type="scientific">Nocardioides zhouii</name>
    <dbReference type="NCBI Taxonomy" id="1168729"/>
    <lineage>
        <taxon>Bacteria</taxon>
        <taxon>Bacillati</taxon>
        <taxon>Actinomycetota</taxon>
        <taxon>Actinomycetes</taxon>
        <taxon>Propionibacteriales</taxon>
        <taxon>Nocardioidaceae</taxon>
        <taxon>Nocardioides</taxon>
    </lineage>
</organism>
<dbReference type="AlphaFoldDB" id="A0A4Q2T2T8"/>
<gene>
    <name evidence="2" type="ORF">EUA94_07270</name>
</gene>
<accession>A0A4Q2T2T8</accession>
<keyword evidence="3" id="KW-1185">Reference proteome</keyword>